<dbReference type="InterPro" id="IPR037524">
    <property type="entry name" value="PA14/GLEYA"/>
</dbReference>
<dbReference type="InterPro" id="IPR051816">
    <property type="entry name" value="Glycosyl_Hydrolase_31"/>
</dbReference>
<comment type="caution">
    <text evidence="5">The sequence shown here is derived from an EMBL/GenBank/DDBJ whole genome shotgun (WGS) entry which is preliminary data.</text>
</comment>
<evidence type="ECO:0000256" key="2">
    <source>
        <dbReference type="RuleBase" id="RU361185"/>
    </source>
</evidence>
<accession>A0A916TUD8</accession>
<dbReference type="InterPro" id="IPR000322">
    <property type="entry name" value="Glyco_hydro_31_TIM"/>
</dbReference>
<dbReference type="Pfam" id="PF07691">
    <property type="entry name" value="PA14"/>
    <property type="match status" value="1"/>
</dbReference>
<reference evidence="5" key="2">
    <citation type="submission" date="2020-09" db="EMBL/GenBank/DDBJ databases">
        <authorList>
            <person name="Sun Q."/>
            <person name="Zhou Y."/>
        </authorList>
    </citation>
    <scope>NUCLEOTIDE SEQUENCE</scope>
    <source>
        <strain evidence="5">CGMCC 1.15095</strain>
    </source>
</reference>
<dbReference type="GO" id="GO:0004553">
    <property type="term" value="F:hydrolase activity, hydrolyzing O-glycosyl compounds"/>
    <property type="evidence" value="ECO:0007669"/>
    <property type="project" value="InterPro"/>
</dbReference>
<dbReference type="SUPFAM" id="SSF56988">
    <property type="entry name" value="Anthrax protective antigen"/>
    <property type="match status" value="1"/>
</dbReference>
<dbReference type="SUPFAM" id="SSF51445">
    <property type="entry name" value="(Trans)glycosidases"/>
    <property type="match status" value="1"/>
</dbReference>
<dbReference type="Pfam" id="PF01055">
    <property type="entry name" value="Glyco_hydro_31_2nd"/>
    <property type="match status" value="1"/>
</dbReference>
<keyword evidence="2" id="KW-0378">Hydrolase</keyword>
<dbReference type="InterPro" id="IPR048395">
    <property type="entry name" value="Glyco_hydro_31_C"/>
</dbReference>
<feature type="domain" description="PA14" evidence="4">
    <location>
        <begin position="226"/>
        <end position="384"/>
    </location>
</feature>
<dbReference type="SUPFAM" id="SSF51011">
    <property type="entry name" value="Glycosyl hydrolase domain"/>
    <property type="match status" value="1"/>
</dbReference>
<comment type="similarity">
    <text evidence="1 2">Belongs to the glycosyl hydrolase 31 family.</text>
</comment>
<dbReference type="AlphaFoldDB" id="A0A916TUD8"/>
<dbReference type="InterPro" id="IPR011013">
    <property type="entry name" value="Gal_mutarotase_sf_dom"/>
</dbReference>
<evidence type="ECO:0000313" key="6">
    <source>
        <dbReference type="Proteomes" id="UP000608154"/>
    </source>
</evidence>
<dbReference type="EMBL" id="BMHK01000026">
    <property type="protein sequence ID" value="GGC10190.1"/>
    <property type="molecule type" value="Genomic_DNA"/>
</dbReference>
<evidence type="ECO:0000256" key="1">
    <source>
        <dbReference type="ARBA" id="ARBA00007806"/>
    </source>
</evidence>
<protein>
    <submittedName>
        <fullName evidence="5">Alpha-xylosidase</fullName>
    </submittedName>
</protein>
<feature type="signal peptide" evidence="3">
    <location>
        <begin position="1"/>
        <end position="22"/>
    </location>
</feature>
<name>A0A916TUD8_9SPHN</name>
<dbReference type="PROSITE" id="PS51820">
    <property type="entry name" value="PA14"/>
    <property type="match status" value="1"/>
</dbReference>
<keyword evidence="6" id="KW-1185">Reference proteome</keyword>
<evidence type="ECO:0000259" key="4">
    <source>
        <dbReference type="PROSITE" id="PS51820"/>
    </source>
</evidence>
<dbReference type="SMART" id="SM00758">
    <property type="entry name" value="PA14"/>
    <property type="match status" value="1"/>
</dbReference>
<dbReference type="SUPFAM" id="SSF74650">
    <property type="entry name" value="Galactose mutarotase-like"/>
    <property type="match status" value="1"/>
</dbReference>
<dbReference type="InterPro" id="IPR017853">
    <property type="entry name" value="GH"/>
</dbReference>
<feature type="chain" id="PRO_5038054612" evidence="3">
    <location>
        <begin position="23"/>
        <end position="966"/>
    </location>
</feature>
<proteinExistence type="inferred from homology"/>
<dbReference type="InterPro" id="IPR033403">
    <property type="entry name" value="DUF5110"/>
</dbReference>
<dbReference type="Proteomes" id="UP000608154">
    <property type="component" value="Unassembled WGS sequence"/>
</dbReference>
<dbReference type="PANTHER" id="PTHR43863:SF2">
    <property type="entry name" value="MALTASE-GLUCOAMYLASE"/>
    <property type="match status" value="1"/>
</dbReference>
<dbReference type="Gene3D" id="2.60.120.380">
    <property type="match status" value="1"/>
</dbReference>
<dbReference type="CDD" id="cd14752">
    <property type="entry name" value="GH31_N"/>
    <property type="match status" value="1"/>
</dbReference>
<dbReference type="GO" id="GO:0005975">
    <property type="term" value="P:carbohydrate metabolic process"/>
    <property type="evidence" value="ECO:0007669"/>
    <property type="project" value="InterPro"/>
</dbReference>
<dbReference type="InterPro" id="IPR011658">
    <property type="entry name" value="PA14_dom"/>
</dbReference>
<dbReference type="InterPro" id="IPR025887">
    <property type="entry name" value="Glyco_hydro_31_N_dom"/>
</dbReference>
<dbReference type="CDD" id="cd06591">
    <property type="entry name" value="GH31_xylosidase_XylS"/>
    <property type="match status" value="1"/>
</dbReference>
<evidence type="ECO:0000313" key="5">
    <source>
        <dbReference type="EMBL" id="GGC10190.1"/>
    </source>
</evidence>
<dbReference type="Gene3D" id="2.60.40.1760">
    <property type="entry name" value="glycosyl hydrolase (family 31)"/>
    <property type="match status" value="1"/>
</dbReference>
<dbReference type="Gene3D" id="2.60.40.1180">
    <property type="entry name" value="Golgi alpha-mannosidase II"/>
    <property type="match status" value="2"/>
</dbReference>
<keyword evidence="2" id="KW-0326">Glycosidase</keyword>
<dbReference type="Pfam" id="PF13802">
    <property type="entry name" value="Gal_mutarotas_2"/>
    <property type="match status" value="1"/>
</dbReference>
<reference evidence="5" key="1">
    <citation type="journal article" date="2014" name="Int. J. Syst. Evol. Microbiol.">
        <title>Complete genome sequence of Corynebacterium casei LMG S-19264T (=DSM 44701T), isolated from a smear-ripened cheese.</title>
        <authorList>
            <consortium name="US DOE Joint Genome Institute (JGI-PGF)"/>
            <person name="Walter F."/>
            <person name="Albersmeier A."/>
            <person name="Kalinowski J."/>
            <person name="Ruckert C."/>
        </authorList>
    </citation>
    <scope>NUCLEOTIDE SEQUENCE</scope>
    <source>
        <strain evidence="5">CGMCC 1.15095</strain>
    </source>
</reference>
<dbReference type="Gene3D" id="3.20.20.80">
    <property type="entry name" value="Glycosidases"/>
    <property type="match status" value="1"/>
</dbReference>
<gene>
    <name evidence="5" type="ORF">GCM10011494_31080</name>
</gene>
<keyword evidence="3" id="KW-0732">Signal</keyword>
<dbReference type="InterPro" id="IPR013780">
    <property type="entry name" value="Glyco_hydro_b"/>
</dbReference>
<evidence type="ECO:0000256" key="3">
    <source>
        <dbReference type="SAM" id="SignalP"/>
    </source>
</evidence>
<dbReference type="Pfam" id="PF17137">
    <property type="entry name" value="DUF5110"/>
    <property type="match status" value="1"/>
</dbReference>
<dbReference type="RefSeq" id="WP_188772480.1">
    <property type="nucleotide sequence ID" value="NZ_BMHK01000026.1"/>
</dbReference>
<dbReference type="Pfam" id="PF21365">
    <property type="entry name" value="Glyco_hydro_31_3rd"/>
    <property type="match status" value="1"/>
</dbReference>
<dbReference type="GO" id="GO:0030246">
    <property type="term" value="F:carbohydrate binding"/>
    <property type="evidence" value="ECO:0007669"/>
    <property type="project" value="InterPro"/>
</dbReference>
<dbReference type="PANTHER" id="PTHR43863">
    <property type="entry name" value="HYDROLASE, PUTATIVE (AFU_ORTHOLOGUE AFUA_1G03140)-RELATED"/>
    <property type="match status" value="1"/>
</dbReference>
<organism evidence="5 6">
    <name type="scientific">Novosphingobium endophyticum</name>
    <dbReference type="NCBI Taxonomy" id="1955250"/>
    <lineage>
        <taxon>Bacteria</taxon>
        <taxon>Pseudomonadati</taxon>
        <taxon>Pseudomonadota</taxon>
        <taxon>Alphaproteobacteria</taxon>
        <taxon>Sphingomonadales</taxon>
        <taxon>Sphingomonadaceae</taxon>
        <taxon>Novosphingobium</taxon>
    </lineage>
</organism>
<sequence>MKHIGIAALLTGSALCTMPALAAEAQVEKVPGGVVLTPEGGPSDRVEVTLHGEGIFHVVARPRGLDVPPPNQSLMAPNPPAAGAYTVSQSAGHVTVKAARTAADIDLATGQVRFFDAQGKVLLAESAPTVFTQTQADGKPYVTVSQQFNRGTDESLYGLGQHQNAQMDYNGEDVELAQHNMDIGVPFVVSTRNYGLLWDNESITRFGNPKPYTLVGDTGGMKVTSDGKAGFTARYFLDGKEAVKRQEATVDYQYIEDQSKWPEAAKARTAAAAEGQNTAGNAVQSQQVTWTGDLHPDKTGVHKFQVYSSSYFKVYVDGELVLDRWRQNWNPWYANFDLPMTAGKPVNIRIEWDPNAGYMALLHNDPLPVEDRHSVWFTSDVARDKDYWFVPGNDMDDVIAGYRQLTGKSEMMPKWVYGFWQSRQRYDTQKELLDVLGEYRRLRYPIDNIVLDWRYWKDDTWGSHEFDASRFPDPKAMVDKVHEENAQIMISVWPKFYPTTDNFKELDAAGAVYHGNLEQGNTDWVGPGYHSTFYDPYSAEGRAIFWRQIKDRLGILGFDAWWADASEPDMHSNLSIEKRIDTMGPTAIGPAAEFFNSYPLMNARAFYEGARAFKPEVRPFLLTRSGFGGVQRYSSAVWSGDVATRWYDLHAQISAGVNTAMSGLPNWTHDIGGFSVEPRYTVENPKPEDLAEWRELNLRWFQFGAFTPLFRSHGEQPWREIFEISPEGSPMRASMVWYDELRYRLMPYIYTLGADTFMKDGSIMRGLVMDFPEDREARTINDEYLFGKAFLVAPVTTYKAREREVYFPGAGEKGGVTWYDFESGRTYAGGTSATVPAPAERMPLFVRAGSIVPMGPVTQYTDEKPDAPVTLAVYTGADGSFSLYNDDGRSEQYKAGAWSRMPVSYDDASGTVTLGAREGKGYDGMPKSRKVRVKWISPGESVAGQTTADVEVTWNGKTLQVKRPRR</sequence>